<comment type="caution">
    <text evidence="1">The sequence shown here is derived from an EMBL/GenBank/DDBJ whole genome shotgun (WGS) entry which is preliminary data.</text>
</comment>
<accession>A0A4R9KAZ5</accession>
<keyword evidence="2" id="KW-1185">Reference proteome</keyword>
<reference evidence="1" key="1">
    <citation type="journal article" date="2019" name="PLoS Negl. Trop. Dis.">
        <title>Revisiting the worldwide diversity of Leptospira species in the environment.</title>
        <authorList>
            <person name="Vincent A.T."/>
            <person name="Schiettekatte O."/>
            <person name="Bourhy P."/>
            <person name="Veyrier F.J."/>
            <person name="Picardeau M."/>
        </authorList>
    </citation>
    <scope>NUCLEOTIDE SEQUENCE [LARGE SCALE GENOMIC DNA]</scope>
    <source>
        <strain evidence="1">201702476</strain>
    </source>
</reference>
<organism evidence="1 2">
    <name type="scientific">Leptospira ognonensis</name>
    <dbReference type="NCBI Taxonomy" id="2484945"/>
    <lineage>
        <taxon>Bacteria</taxon>
        <taxon>Pseudomonadati</taxon>
        <taxon>Spirochaetota</taxon>
        <taxon>Spirochaetia</taxon>
        <taxon>Leptospirales</taxon>
        <taxon>Leptospiraceae</taxon>
        <taxon>Leptospira</taxon>
    </lineage>
</organism>
<dbReference type="Pfam" id="PF22091">
    <property type="entry name" value="DUF6941"/>
    <property type="match status" value="1"/>
</dbReference>
<name>A0A4R9KAZ5_9LEPT</name>
<proteinExistence type="predicted"/>
<dbReference type="InterPro" id="IPR054221">
    <property type="entry name" value="DUF6941"/>
</dbReference>
<evidence type="ECO:0000313" key="1">
    <source>
        <dbReference type="EMBL" id="TGL61973.1"/>
    </source>
</evidence>
<sequence>MSEPVLLALLFADKIITEDNNKKGIIGTFNRFMAHEFPVIFPPWGIYIALTNLHGKHSFELVLKNIDTDEVVLPVNGEFESRAQDEMIELPLNFAGIAFTQPGRHILAFSIDGDLVGTRMLLVEKIEMRN</sequence>
<dbReference type="Proteomes" id="UP000297693">
    <property type="component" value="Unassembled WGS sequence"/>
</dbReference>
<dbReference type="AlphaFoldDB" id="A0A4R9KAZ5"/>
<protein>
    <submittedName>
        <fullName evidence="1">Uncharacterized protein</fullName>
    </submittedName>
</protein>
<dbReference type="EMBL" id="RQGD01000014">
    <property type="protein sequence ID" value="TGL61973.1"/>
    <property type="molecule type" value="Genomic_DNA"/>
</dbReference>
<dbReference type="RefSeq" id="WP_135622767.1">
    <property type="nucleotide sequence ID" value="NZ_RQGD01000014.1"/>
</dbReference>
<dbReference type="OrthoDB" id="328621at2"/>
<gene>
    <name evidence="1" type="ORF">EHQ58_05045</name>
</gene>
<evidence type="ECO:0000313" key="2">
    <source>
        <dbReference type="Proteomes" id="UP000297693"/>
    </source>
</evidence>